<evidence type="ECO:0000256" key="1">
    <source>
        <dbReference type="ARBA" id="ARBA00004167"/>
    </source>
</evidence>
<dbReference type="SMART" id="SM00409">
    <property type="entry name" value="IG"/>
    <property type="match status" value="2"/>
</dbReference>
<evidence type="ECO:0000256" key="5">
    <source>
        <dbReference type="ARBA" id="ARBA00022989"/>
    </source>
</evidence>
<dbReference type="GO" id="GO:0005886">
    <property type="term" value="C:plasma membrane"/>
    <property type="evidence" value="ECO:0007669"/>
    <property type="project" value="TreeGrafter"/>
</dbReference>
<evidence type="ECO:0000256" key="2">
    <source>
        <dbReference type="ARBA" id="ARBA00022692"/>
    </source>
</evidence>
<comment type="subcellular location">
    <subcellularLocation>
        <location evidence="1">Membrane</location>
        <topology evidence="1">Single-pass membrane protein</topology>
    </subcellularLocation>
</comment>
<gene>
    <name evidence="12" type="ORF">R3I93_019723</name>
</gene>
<dbReference type="Pfam" id="PF13927">
    <property type="entry name" value="Ig_3"/>
    <property type="match status" value="1"/>
</dbReference>
<evidence type="ECO:0000256" key="8">
    <source>
        <dbReference type="ARBA" id="ARBA00038361"/>
    </source>
</evidence>
<dbReference type="InterPro" id="IPR036179">
    <property type="entry name" value="Ig-like_dom_sf"/>
</dbReference>
<dbReference type="GO" id="GO:0030246">
    <property type="term" value="F:carbohydrate binding"/>
    <property type="evidence" value="ECO:0007669"/>
    <property type="project" value="UniProtKB-KW"/>
</dbReference>
<evidence type="ECO:0000313" key="13">
    <source>
        <dbReference type="Proteomes" id="UP001364617"/>
    </source>
</evidence>
<evidence type="ECO:0000256" key="3">
    <source>
        <dbReference type="ARBA" id="ARBA00022734"/>
    </source>
</evidence>
<protein>
    <recommendedName>
        <fullName evidence="11">Ig-like domain-containing protein</fullName>
    </recommendedName>
</protein>
<dbReference type="PANTHER" id="PTHR12035">
    <property type="entry name" value="SIALIC ACID BINDING IMMUNOGLOBULIN-LIKE LECTIN"/>
    <property type="match status" value="1"/>
</dbReference>
<feature type="domain" description="Ig-like" evidence="11">
    <location>
        <begin position="240"/>
        <end position="329"/>
    </location>
</feature>
<keyword evidence="5 9" id="KW-1133">Transmembrane helix</keyword>
<dbReference type="PROSITE" id="PS50835">
    <property type="entry name" value="IG_LIKE"/>
    <property type="match status" value="2"/>
</dbReference>
<evidence type="ECO:0000256" key="6">
    <source>
        <dbReference type="ARBA" id="ARBA00023136"/>
    </source>
</evidence>
<evidence type="ECO:0000256" key="4">
    <source>
        <dbReference type="ARBA" id="ARBA00022889"/>
    </source>
</evidence>
<dbReference type="InterPro" id="IPR013162">
    <property type="entry name" value="CD80_C2-set"/>
</dbReference>
<evidence type="ECO:0000256" key="10">
    <source>
        <dbReference type="SAM" id="SignalP"/>
    </source>
</evidence>
<sequence length="402" mass="44286">MNKAEDIILFSFLLQGVCFGDSSISLPEKIEALSGSCVIINCTFEIPKDKVKHLTESATGLWLKDGTDKPEVFNSKYPKPNHFKGEITGKLHEKNCTTIFYNISSNHNGKYYFRIESGDLKQTYTGKTSTVNVIESPPKPTVKLYKDPDQEEVLEGSSVRLRCSAETLCSSPPPTLTWSFTPRIPLSESSRQQELLISDLNFTATHRHHRVTFTCTITYQLQDKNKTAQDNITLHVQYAPKISPSSGCYRTDVTVCFCEVDGNPPPELEWLLSGRPVSNSSNTSISEERLNSTGLRSSITLHQSLTHTSSLQCVGNNTRGTARKLLQLPPPLTSLNLSSVMTGVAVAAVLVIVFCAITCVCVRLSTKLKAQNEAADTYASLQLSAPPSEYETLNIKRGGDTL</sequence>
<dbReference type="InterPro" id="IPR051036">
    <property type="entry name" value="SIGLEC"/>
</dbReference>
<dbReference type="PANTHER" id="PTHR12035:SF125">
    <property type="entry name" value="SIALIC ACID-BINDING IG-LIKE LECTIN 5"/>
    <property type="match status" value="1"/>
</dbReference>
<accession>A0AAN9GUB4</accession>
<name>A0AAN9GUB4_9TELE</name>
<dbReference type="Gene3D" id="2.60.40.10">
    <property type="entry name" value="Immunoglobulins"/>
    <property type="match status" value="3"/>
</dbReference>
<keyword evidence="13" id="KW-1185">Reference proteome</keyword>
<keyword evidence="6 9" id="KW-0472">Membrane</keyword>
<dbReference type="Proteomes" id="UP001364617">
    <property type="component" value="Unassembled WGS sequence"/>
</dbReference>
<reference evidence="12 13" key="1">
    <citation type="submission" date="2024-02" db="EMBL/GenBank/DDBJ databases">
        <title>Chromosome-level genome assembly of the Eurasian Minnow (Phoxinus phoxinus).</title>
        <authorList>
            <person name="Oriowo T.O."/>
            <person name="Martin S."/>
            <person name="Stange M."/>
            <person name="Chrysostomakis Y."/>
            <person name="Brown T."/>
            <person name="Winkler S."/>
            <person name="Kukowka S."/>
            <person name="Myers E.W."/>
            <person name="Bohne A."/>
        </authorList>
    </citation>
    <scope>NUCLEOTIDE SEQUENCE [LARGE SCALE GENOMIC DNA]</scope>
    <source>
        <strain evidence="12">ZFMK-TIS-60720</strain>
        <tissue evidence="12">Whole Organism</tissue>
    </source>
</reference>
<dbReference type="InterPro" id="IPR013783">
    <property type="entry name" value="Ig-like_fold"/>
</dbReference>
<dbReference type="InterPro" id="IPR003599">
    <property type="entry name" value="Ig_sub"/>
</dbReference>
<feature type="chain" id="PRO_5042988695" description="Ig-like domain-containing protein" evidence="10">
    <location>
        <begin position="21"/>
        <end position="402"/>
    </location>
</feature>
<evidence type="ECO:0000256" key="9">
    <source>
        <dbReference type="SAM" id="Phobius"/>
    </source>
</evidence>
<evidence type="ECO:0000313" key="12">
    <source>
        <dbReference type="EMBL" id="KAK7130176.1"/>
    </source>
</evidence>
<comment type="similarity">
    <text evidence="8">Belongs to the immunoglobulin superfamily. SIGLEC (sialic acid binding Ig-like lectin) family.</text>
</comment>
<keyword evidence="2 9" id="KW-0812">Transmembrane</keyword>
<comment type="caution">
    <text evidence="12">The sequence shown here is derived from an EMBL/GenBank/DDBJ whole genome shotgun (WGS) entry which is preliminary data.</text>
</comment>
<dbReference type="EMBL" id="JAYKXH010000021">
    <property type="protein sequence ID" value="KAK7130176.1"/>
    <property type="molecule type" value="Genomic_DNA"/>
</dbReference>
<dbReference type="AlphaFoldDB" id="A0AAN9GUB4"/>
<evidence type="ECO:0000256" key="7">
    <source>
        <dbReference type="ARBA" id="ARBA00023157"/>
    </source>
</evidence>
<dbReference type="GO" id="GO:0007155">
    <property type="term" value="P:cell adhesion"/>
    <property type="evidence" value="ECO:0007669"/>
    <property type="project" value="UniProtKB-KW"/>
</dbReference>
<dbReference type="GO" id="GO:0033691">
    <property type="term" value="F:sialic acid binding"/>
    <property type="evidence" value="ECO:0007669"/>
    <property type="project" value="TreeGrafter"/>
</dbReference>
<keyword evidence="3" id="KW-0430">Lectin</keyword>
<dbReference type="Pfam" id="PF08205">
    <property type="entry name" value="C2-set_2"/>
    <property type="match status" value="1"/>
</dbReference>
<proteinExistence type="inferred from homology"/>
<evidence type="ECO:0000259" key="11">
    <source>
        <dbReference type="PROSITE" id="PS50835"/>
    </source>
</evidence>
<dbReference type="SUPFAM" id="SSF48726">
    <property type="entry name" value="Immunoglobulin"/>
    <property type="match status" value="3"/>
</dbReference>
<feature type="signal peptide" evidence="10">
    <location>
        <begin position="1"/>
        <end position="20"/>
    </location>
</feature>
<keyword evidence="10" id="KW-0732">Signal</keyword>
<keyword evidence="7" id="KW-1015">Disulfide bond</keyword>
<organism evidence="12 13">
    <name type="scientific">Phoxinus phoxinus</name>
    <name type="common">Eurasian minnow</name>
    <dbReference type="NCBI Taxonomy" id="58324"/>
    <lineage>
        <taxon>Eukaryota</taxon>
        <taxon>Metazoa</taxon>
        <taxon>Chordata</taxon>
        <taxon>Craniata</taxon>
        <taxon>Vertebrata</taxon>
        <taxon>Euteleostomi</taxon>
        <taxon>Actinopterygii</taxon>
        <taxon>Neopterygii</taxon>
        <taxon>Teleostei</taxon>
        <taxon>Ostariophysi</taxon>
        <taxon>Cypriniformes</taxon>
        <taxon>Leuciscidae</taxon>
        <taxon>Phoxininae</taxon>
        <taxon>Phoxinus</taxon>
    </lineage>
</organism>
<dbReference type="InterPro" id="IPR007110">
    <property type="entry name" value="Ig-like_dom"/>
</dbReference>
<feature type="domain" description="Ig-like" evidence="11">
    <location>
        <begin position="140"/>
        <end position="233"/>
    </location>
</feature>
<feature type="transmembrane region" description="Helical" evidence="9">
    <location>
        <begin position="340"/>
        <end position="362"/>
    </location>
</feature>
<keyword evidence="4" id="KW-0130">Cell adhesion</keyword>